<proteinExistence type="predicted"/>
<dbReference type="Gene3D" id="1.10.760.10">
    <property type="entry name" value="Cytochrome c-like domain"/>
    <property type="match status" value="1"/>
</dbReference>
<keyword evidence="3 4" id="KW-0408">Iron</keyword>
<dbReference type="SUPFAM" id="SSF46626">
    <property type="entry name" value="Cytochrome c"/>
    <property type="match status" value="1"/>
</dbReference>
<organism evidence="6 7">
    <name type="scientific">Bradyrhizobium brasilense</name>
    <dbReference type="NCBI Taxonomy" id="1419277"/>
    <lineage>
        <taxon>Bacteria</taxon>
        <taxon>Pseudomonadati</taxon>
        <taxon>Pseudomonadota</taxon>
        <taxon>Alphaproteobacteria</taxon>
        <taxon>Hyphomicrobiales</taxon>
        <taxon>Nitrobacteraceae</taxon>
        <taxon>Bradyrhizobium</taxon>
    </lineage>
</organism>
<dbReference type="InterPro" id="IPR036909">
    <property type="entry name" value="Cyt_c-like_dom_sf"/>
</dbReference>
<evidence type="ECO:0000256" key="3">
    <source>
        <dbReference type="ARBA" id="ARBA00023004"/>
    </source>
</evidence>
<evidence type="ECO:0000256" key="2">
    <source>
        <dbReference type="ARBA" id="ARBA00022723"/>
    </source>
</evidence>
<dbReference type="GO" id="GO:0020037">
    <property type="term" value="F:heme binding"/>
    <property type="evidence" value="ECO:0007669"/>
    <property type="project" value="InterPro"/>
</dbReference>
<dbReference type="EMBL" id="FMZW01000006">
    <property type="protein sequence ID" value="SDC97347.1"/>
    <property type="molecule type" value="Genomic_DNA"/>
</dbReference>
<dbReference type="Proteomes" id="UP000199245">
    <property type="component" value="Unassembled WGS sequence"/>
</dbReference>
<dbReference type="InterPro" id="IPR009056">
    <property type="entry name" value="Cyt_c-like_dom"/>
</dbReference>
<sequence>MKGAWLLASAFLLAGCDQNMDAQPRYSEYSRAPLFRGSALRKPPAGAVDRHALAEQAAMRTKPLLTASLLERGRQRFDIFCSPCHGANGDGNGIIVERGMPRPTSYHAERLRNAEDQHLFDVISNGYGAMYSYGARVPPRDRWAIVAYIRALQLSRHASIDDVPAGQRGKLVEQP</sequence>
<accession>A0A1G6R016</accession>
<evidence type="ECO:0000259" key="5">
    <source>
        <dbReference type="PROSITE" id="PS51007"/>
    </source>
</evidence>
<dbReference type="GO" id="GO:0046872">
    <property type="term" value="F:metal ion binding"/>
    <property type="evidence" value="ECO:0007669"/>
    <property type="project" value="UniProtKB-KW"/>
</dbReference>
<reference evidence="6 7" key="1">
    <citation type="submission" date="2016-10" db="EMBL/GenBank/DDBJ databases">
        <authorList>
            <person name="de Groot N.N."/>
        </authorList>
    </citation>
    <scope>NUCLEOTIDE SEQUENCE [LARGE SCALE GENOMIC DNA]</scope>
    <source>
        <strain evidence="6 7">R5</strain>
    </source>
</reference>
<keyword evidence="1 4" id="KW-0349">Heme</keyword>
<evidence type="ECO:0000313" key="7">
    <source>
        <dbReference type="Proteomes" id="UP000199245"/>
    </source>
</evidence>
<dbReference type="RefSeq" id="WP_092081602.1">
    <property type="nucleotide sequence ID" value="NZ_FMZW01000006.1"/>
</dbReference>
<evidence type="ECO:0000313" key="6">
    <source>
        <dbReference type="EMBL" id="SDC97347.1"/>
    </source>
</evidence>
<dbReference type="GO" id="GO:0009055">
    <property type="term" value="F:electron transfer activity"/>
    <property type="evidence" value="ECO:0007669"/>
    <property type="project" value="InterPro"/>
</dbReference>
<dbReference type="AlphaFoldDB" id="A0A1G6R016"/>
<dbReference type="PANTHER" id="PTHR40394:SF2">
    <property type="entry name" value="QUINOL:CYTOCHROME C OXIDOREDUCTASE MEMBRANE PROTEIN"/>
    <property type="match status" value="1"/>
</dbReference>
<dbReference type="PROSITE" id="PS51257">
    <property type="entry name" value="PROKAR_LIPOPROTEIN"/>
    <property type="match status" value="1"/>
</dbReference>
<evidence type="ECO:0000256" key="4">
    <source>
        <dbReference type="PROSITE-ProRule" id="PRU00433"/>
    </source>
</evidence>
<feature type="domain" description="Cytochrome c" evidence="5">
    <location>
        <begin position="68"/>
        <end position="153"/>
    </location>
</feature>
<keyword evidence="2 4" id="KW-0479">Metal-binding</keyword>
<dbReference type="PROSITE" id="PS51007">
    <property type="entry name" value="CYTC"/>
    <property type="match status" value="1"/>
</dbReference>
<name>A0A1G6R016_9BRAD</name>
<dbReference type="PANTHER" id="PTHR40394">
    <property type="entry name" value="LIPOPROTEIN-RELATED"/>
    <property type="match status" value="1"/>
</dbReference>
<dbReference type="Pfam" id="PF13442">
    <property type="entry name" value="Cytochrome_CBB3"/>
    <property type="match status" value="1"/>
</dbReference>
<gene>
    <name evidence="6" type="ORF">SAMN05216337_1006167</name>
</gene>
<protein>
    <submittedName>
        <fullName evidence="6">Cytochrome C oxidase, cbb3-type, subunit III</fullName>
    </submittedName>
</protein>
<evidence type="ECO:0000256" key="1">
    <source>
        <dbReference type="ARBA" id="ARBA00022617"/>
    </source>
</evidence>